<organism evidence="2 3">
    <name type="scientific">Allomyces macrogynus (strain ATCC 38327)</name>
    <name type="common">Allomyces javanicus var. macrogynus</name>
    <dbReference type="NCBI Taxonomy" id="578462"/>
    <lineage>
        <taxon>Eukaryota</taxon>
        <taxon>Fungi</taxon>
        <taxon>Fungi incertae sedis</taxon>
        <taxon>Blastocladiomycota</taxon>
        <taxon>Blastocladiomycetes</taxon>
        <taxon>Blastocladiales</taxon>
        <taxon>Blastocladiaceae</taxon>
        <taxon>Allomyces</taxon>
    </lineage>
</organism>
<dbReference type="Pfam" id="PF13521">
    <property type="entry name" value="AAA_28"/>
    <property type="match status" value="1"/>
</dbReference>
<dbReference type="Proteomes" id="UP000054350">
    <property type="component" value="Unassembled WGS sequence"/>
</dbReference>
<protein>
    <recommendedName>
        <fullName evidence="1">NadR/Ttd14 AAA domain-containing protein</fullName>
    </recommendedName>
</protein>
<feature type="domain" description="NadR/Ttd14 AAA" evidence="1">
    <location>
        <begin position="13"/>
        <end position="198"/>
    </location>
</feature>
<gene>
    <name evidence="2" type="ORF">AMAG_09105</name>
</gene>
<dbReference type="GO" id="GO:0070300">
    <property type="term" value="F:phosphatidic acid binding"/>
    <property type="evidence" value="ECO:0007669"/>
    <property type="project" value="TreeGrafter"/>
</dbReference>
<dbReference type="Gene3D" id="3.40.50.300">
    <property type="entry name" value="P-loop containing nucleotide triphosphate hydrolases"/>
    <property type="match status" value="1"/>
</dbReference>
<dbReference type="InterPro" id="IPR038727">
    <property type="entry name" value="NadR/Ttd14_AAA_dom"/>
</dbReference>
<accession>A0A0L0SNH8</accession>
<dbReference type="PANTHER" id="PTHR34932:SF1">
    <property type="entry name" value="TRPL TRANSLOCATION DEFECT PROTEIN 14"/>
    <property type="match status" value="1"/>
</dbReference>
<dbReference type="PANTHER" id="PTHR34932">
    <property type="entry name" value="TRPL TRANSLOCATION DEFECT PROTEIN 14"/>
    <property type="match status" value="1"/>
</dbReference>
<dbReference type="OrthoDB" id="6375174at2759"/>
<dbReference type="EMBL" id="GG745343">
    <property type="protein sequence ID" value="KNE64047.1"/>
    <property type="molecule type" value="Genomic_DNA"/>
</dbReference>
<sequence>MIAVEETSGVFVVALTGGPCSGKSTVQTMLSDMLENLNYKVYRVPETATILLSGGIVFSELDEEQAEKFQENLLQVLLQLEQTYIDLAHSNYKNNGQKSVVLCDRGTMDPSAYIPRPVWLRILHKMGLEEVTIRDERYDAVIHMVTAADGAEAFYGNANNATRSEGVELARTLDTLVKNAWIGHPHMVCVDNSTDFDRKCKRVVEALLNRMGMQDKRWGKNIRKHKFLVKYFDANGPFSVEYRDFTVEHRYLVDVVKDGMQVRMRKRFDASGTCHYNLTTRHAPFAGQRVEERRSLNGREYESLKPQTDPSRHVVIKNRRCFIYDNHYYQLDTYVSPCPGLVLMEAYLMTPMHDDGSPLTEDEEAAAIAAMLPPFVSVDRVVTQDPAFSMYTLAKKETDRGIVSLV</sequence>
<reference evidence="3" key="2">
    <citation type="submission" date="2009-11" db="EMBL/GenBank/DDBJ databases">
        <title>The Genome Sequence of Allomyces macrogynus strain ATCC 38327.</title>
        <authorList>
            <consortium name="The Broad Institute Genome Sequencing Platform"/>
            <person name="Russ C."/>
            <person name="Cuomo C."/>
            <person name="Shea T."/>
            <person name="Young S.K."/>
            <person name="Zeng Q."/>
            <person name="Koehrsen M."/>
            <person name="Haas B."/>
            <person name="Borodovsky M."/>
            <person name="Guigo R."/>
            <person name="Alvarado L."/>
            <person name="Berlin A."/>
            <person name="Borenstein D."/>
            <person name="Chen Z."/>
            <person name="Engels R."/>
            <person name="Freedman E."/>
            <person name="Gellesch M."/>
            <person name="Goldberg J."/>
            <person name="Griggs A."/>
            <person name="Gujja S."/>
            <person name="Heiman D."/>
            <person name="Hepburn T."/>
            <person name="Howarth C."/>
            <person name="Jen D."/>
            <person name="Larson L."/>
            <person name="Lewis B."/>
            <person name="Mehta T."/>
            <person name="Park D."/>
            <person name="Pearson M."/>
            <person name="Roberts A."/>
            <person name="Saif S."/>
            <person name="Shenoy N."/>
            <person name="Sisk P."/>
            <person name="Stolte C."/>
            <person name="Sykes S."/>
            <person name="Walk T."/>
            <person name="White J."/>
            <person name="Yandava C."/>
            <person name="Burger G."/>
            <person name="Gray M.W."/>
            <person name="Holland P.W.H."/>
            <person name="King N."/>
            <person name="Lang F.B.F."/>
            <person name="Roger A.J."/>
            <person name="Ruiz-Trillo I."/>
            <person name="Lander E."/>
            <person name="Nusbaum C."/>
        </authorList>
    </citation>
    <scope>NUCLEOTIDE SEQUENCE [LARGE SCALE GENOMIC DNA]</scope>
    <source>
        <strain evidence="3">ATCC 38327</strain>
    </source>
</reference>
<dbReference type="SUPFAM" id="SSF52540">
    <property type="entry name" value="P-loop containing nucleoside triphosphate hydrolases"/>
    <property type="match status" value="1"/>
</dbReference>
<evidence type="ECO:0000313" key="2">
    <source>
        <dbReference type="EMBL" id="KNE64047.1"/>
    </source>
</evidence>
<evidence type="ECO:0000259" key="1">
    <source>
        <dbReference type="Pfam" id="PF13521"/>
    </source>
</evidence>
<name>A0A0L0SNH8_ALLM3</name>
<reference evidence="2 3" key="1">
    <citation type="submission" date="2009-11" db="EMBL/GenBank/DDBJ databases">
        <title>Annotation of Allomyces macrogynus ATCC 38327.</title>
        <authorList>
            <consortium name="The Broad Institute Genome Sequencing Platform"/>
            <person name="Russ C."/>
            <person name="Cuomo C."/>
            <person name="Burger G."/>
            <person name="Gray M.W."/>
            <person name="Holland P.W.H."/>
            <person name="King N."/>
            <person name="Lang F.B.F."/>
            <person name="Roger A.J."/>
            <person name="Ruiz-Trillo I."/>
            <person name="Young S.K."/>
            <person name="Zeng Q."/>
            <person name="Gargeya S."/>
            <person name="Fitzgerald M."/>
            <person name="Haas B."/>
            <person name="Abouelleil A."/>
            <person name="Alvarado L."/>
            <person name="Arachchi H.M."/>
            <person name="Berlin A."/>
            <person name="Chapman S.B."/>
            <person name="Gearin G."/>
            <person name="Goldberg J."/>
            <person name="Griggs A."/>
            <person name="Gujja S."/>
            <person name="Hansen M."/>
            <person name="Heiman D."/>
            <person name="Howarth C."/>
            <person name="Larimer J."/>
            <person name="Lui A."/>
            <person name="MacDonald P.J.P."/>
            <person name="McCowen C."/>
            <person name="Montmayeur A."/>
            <person name="Murphy C."/>
            <person name="Neiman D."/>
            <person name="Pearson M."/>
            <person name="Priest M."/>
            <person name="Roberts A."/>
            <person name="Saif S."/>
            <person name="Shea T."/>
            <person name="Sisk P."/>
            <person name="Stolte C."/>
            <person name="Sykes S."/>
            <person name="Wortman J."/>
            <person name="Nusbaum C."/>
            <person name="Birren B."/>
        </authorList>
    </citation>
    <scope>NUCLEOTIDE SEQUENCE [LARGE SCALE GENOMIC DNA]</scope>
    <source>
        <strain evidence="2 3">ATCC 38327</strain>
    </source>
</reference>
<dbReference type="InterPro" id="IPR033469">
    <property type="entry name" value="CYTH-like_dom_sf"/>
</dbReference>
<dbReference type="VEuPathDB" id="FungiDB:AMAG_09105"/>
<dbReference type="AlphaFoldDB" id="A0A0L0SNH8"/>
<dbReference type="InterPro" id="IPR053227">
    <property type="entry name" value="TRPL-trafficking_regulator"/>
</dbReference>
<keyword evidence="3" id="KW-1185">Reference proteome</keyword>
<dbReference type="GO" id="GO:0035091">
    <property type="term" value="F:phosphatidylinositol binding"/>
    <property type="evidence" value="ECO:0007669"/>
    <property type="project" value="TreeGrafter"/>
</dbReference>
<evidence type="ECO:0000313" key="3">
    <source>
        <dbReference type="Proteomes" id="UP000054350"/>
    </source>
</evidence>
<dbReference type="eggNOG" id="ENOG502QVQD">
    <property type="taxonomic scope" value="Eukaryota"/>
</dbReference>
<dbReference type="GO" id="GO:0005525">
    <property type="term" value="F:GTP binding"/>
    <property type="evidence" value="ECO:0007669"/>
    <property type="project" value="TreeGrafter"/>
</dbReference>
<dbReference type="SUPFAM" id="SSF55154">
    <property type="entry name" value="CYTH-like phosphatases"/>
    <property type="match status" value="1"/>
</dbReference>
<dbReference type="Gene3D" id="2.40.320.10">
    <property type="entry name" value="Hypothetical Protein Pfu-838710-001"/>
    <property type="match status" value="1"/>
</dbReference>
<proteinExistence type="predicted"/>
<dbReference type="InterPro" id="IPR027417">
    <property type="entry name" value="P-loop_NTPase"/>
</dbReference>